<reference evidence="2 3" key="1">
    <citation type="journal article" date="2019" name="Genome Biol. Evol.">
        <title>The Rhododendron genome and chromosomal organization provide insight into shared whole-genome duplications across the heath family (Ericaceae).</title>
        <authorList>
            <person name="Soza V.L."/>
            <person name="Lindsley D."/>
            <person name="Waalkes A."/>
            <person name="Ramage E."/>
            <person name="Patwardhan R.P."/>
            <person name="Burton J.N."/>
            <person name="Adey A."/>
            <person name="Kumar A."/>
            <person name="Qiu R."/>
            <person name="Shendure J."/>
            <person name="Hall B."/>
        </authorList>
    </citation>
    <scope>NUCLEOTIDE SEQUENCE [LARGE SCALE GENOMIC DNA]</scope>
    <source>
        <strain evidence="2">RSF 1966-606</strain>
    </source>
</reference>
<dbReference type="OrthoDB" id="1904536at2759"/>
<dbReference type="PANTHER" id="PTHR31149">
    <property type="entry name" value="EXPRESSED PROTEIN"/>
    <property type="match status" value="1"/>
</dbReference>
<organism evidence="2 3">
    <name type="scientific">Rhododendron williamsianum</name>
    <dbReference type="NCBI Taxonomy" id="262921"/>
    <lineage>
        <taxon>Eukaryota</taxon>
        <taxon>Viridiplantae</taxon>
        <taxon>Streptophyta</taxon>
        <taxon>Embryophyta</taxon>
        <taxon>Tracheophyta</taxon>
        <taxon>Spermatophyta</taxon>
        <taxon>Magnoliopsida</taxon>
        <taxon>eudicotyledons</taxon>
        <taxon>Gunneridae</taxon>
        <taxon>Pentapetalae</taxon>
        <taxon>asterids</taxon>
        <taxon>Ericales</taxon>
        <taxon>Ericaceae</taxon>
        <taxon>Ericoideae</taxon>
        <taxon>Rhodoreae</taxon>
        <taxon>Rhododendron</taxon>
    </lineage>
</organism>
<comment type="caution">
    <text evidence="2">The sequence shown here is derived from an EMBL/GenBank/DDBJ whole genome shotgun (WGS) entry which is preliminary data.</text>
</comment>
<dbReference type="InterPro" id="IPR056284">
    <property type="entry name" value="AIR9-like_A9"/>
</dbReference>
<accession>A0A6A4MNZ0</accession>
<gene>
    <name evidence="2" type="ORF">C3L33_00924</name>
</gene>
<evidence type="ECO:0000259" key="1">
    <source>
        <dbReference type="Pfam" id="PF23197"/>
    </source>
</evidence>
<dbReference type="PANTHER" id="PTHR31149:SF11">
    <property type="entry name" value="187-KDA MICROTUBULE-ASSOCIATED PROTEIN AIR9"/>
    <property type="match status" value="1"/>
</dbReference>
<dbReference type="Proteomes" id="UP000428333">
    <property type="component" value="Linkage Group LG01"/>
</dbReference>
<proteinExistence type="predicted"/>
<dbReference type="AlphaFoldDB" id="A0A6A4MNZ0"/>
<name>A0A6A4MNZ0_9ERIC</name>
<protein>
    <recommendedName>
        <fullName evidence="1">AIR9-like A9 domain-containing protein</fullName>
    </recommendedName>
</protein>
<dbReference type="EMBL" id="QEFC01000046">
    <property type="protein sequence ID" value="KAE9467167.1"/>
    <property type="molecule type" value="Genomic_DNA"/>
</dbReference>
<keyword evidence="3" id="KW-1185">Reference proteome</keyword>
<evidence type="ECO:0000313" key="2">
    <source>
        <dbReference type="EMBL" id="KAE9467167.1"/>
    </source>
</evidence>
<feature type="domain" description="AIR9-like A9" evidence="1">
    <location>
        <begin position="139"/>
        <end position="222"/>
    </location>
</feature>
<dbReference type="GO" id="GO:0009506">
    <property type="term" value="C:plasmodesma"/>
    <property type="evidence" value="ECO:0007669"/>
    <property type="project" value="TreeGrafter"/>
</dbReference>
<evidence type="ECO:0000313" key="3">
    <source>
        <dbReference type="Proteomes" id="UP000428333"/>
    </source>
</evidence>
<feature type="non-terminal residue" evidence="2">
    <location>
        <position position="1"/>
    </location>
</feature>
<sequence>VDTDSGTLIPEVSGLLQYRLTEDVFGKFISFKCIPIRDDGIVDEPRTCMGQERVQPGSPRLLSLQIVETTVEGSTLTTSFDGNQTEVKDAATTSYILSVDDIGFFVSVSCEPVRSDWARGPIVLSEQIGPIIPGPPTRQSLKILGSFVEGQRLSFIASYSGGEKGDCFYEWFRLESNGIKDKLLNADEFLDLRLEDVGRCLELVYTPVCKDGVKGSAMCVLSTAVSPEEPMGVELVIPDCCEDQIVVPQKTYFGGQ</sequence>
<dbReference type="Pfam" id="PF23197">
    <property type="entry name" value="IG_AIR9"/>
    <property type="match status" value="1"/>
</dbReference>
<dbReference type="GO" id="GO:0005886">
    <property type="term" value="C:plasma membrane"/>
    <property type="evidence" value="ECO:0007669"/>
    <property type="project" value="TreeGrafter"/>
</dbReference>